<evidence type="ECO:0000256" key="3">
    <source>
        <dbReference type="ARBA" id="ARBA00022695"/>
    </source>
</evidence>
<dbReference type="Gene3D" id="3.90.550.10">
    <property type="entry name" value="Spore Coat Polysaccharide Biosynthesis Protein SpsA, Chain A"/>
    <property type="match status" value="1"/>
</dbReference>
<protein>
    <submittedName>
        <fullName evidence="7">Glucose-1-phosphate adenylyltransferase family protein</fullName>
    </submittedName>
</protein>
<dbReference type="Pfam" id="PF24894">
    <property type="entry name" value="Hexapep_GlmU"/>
    <property type="match status" value="1"/>
</dbReference>
<evidence type="ECO:0000256" key="2">
    <source>
        <dbReference type="ARBA" id="ARBA00022679"/>
    </source>
</evidence>
<dbReference type="Pfam" id="PF00483">
    <property type="entry name" value="NTP_transferase"/>
    <property type="match status" value="1"/>
</dbReference>
<feature type="domain" description="Glucose-1-phosphate adenylyltransferase/Bifunctional protein GlmU-like C-terminal hexapeptide" evidence="6">
    <location>
        <begin position="298"/>
        <end position="369"/>
    </location>
</feature>
<name>A0ABN3USV9_9MICO</name>
<dbReference type="GO" id="GO:0016779">
    <property type="term" value="F:nucleotidyltransferase activity"/>
    <property type="evidence" value="ECO:0007669"/>
    <property type="project" value="UniProtKB-KW"/>
</dbReference>
<sequence>MTNRVLGLVQAGGQGSRMDVLTRERAKPALPFAGSYQLIDFALSSLAHSTISDVWVSVQYQAGSLDPHLAGGRPWDLDRTRGGYRRVVPEQGDGSRSESGFSLGNADALLRMRDQIEAFGADQVVVISADHVFRCDLDAVLALHREREAECTIVTAEMTKVEAAHQAVVTAGADGHVTGFDYKPTSPASGVVATEVFVYDAVVLLESLDALRADLAASGELDEDGLGDFGEHLLPRLVGRGQVWAAPIGGYWRDVGRPESFLQAHRDLLAGRVDVFDDADRPVLTRFPELPPALVRKGAQVVDSLVSPGCDVAGEVVRSVLGPGVKVAAGARVEDSVLFAGVVVEGGASVATSVLDSGVVVGQGAVVGALSTRRKATDDEITLVGRDSRVPRRAEVAAGARLEPGSTA</sequence>
<dbReference type="InterPro" id="IPR056818">
    <property type="entry name" value="GlmU/GlgC-like_hexapep"/>
</dbReference>
<organism evidence="7 8">
    <name type="scientific">Pedococcus aerophilus</name>
    <dbReference type="NCBI Taxonomy" id="436356"/>
    <lineage>
        <taxon>Bacteria</taxon>
        <taxon>Bacillati</taxon>
        <taxon>Actinomycetota</taxon>
        <taxon>Actinomycetes</taxon>
        <taxon>Micrococcales</taxon>
        <taxon>Intrasporangiaceae</taxon>
        <taxon>Pedococcus</taxon>
    </lineage>
</organism>
<dbReference type="InterPro" id="IPR029044">
    <property type="entry name" value="Nucleotide-diphossugar_trans"/>
</dbReference>
<dbReference type="InterPro" id="IPR011831">
    <property type="entry name" value="ADP-Glc_PPase"/>
</dbReference>
<evidence type="ECO:0000256" key="1">
    <source>
        <dbReference type="ARBA" id="ARBA00010443"/>
    </source>
</evidence>
<dbReference type="CDD" id="cd02508">
    <property type="entry name" value="ADP_Glucose_PP"/>
    <property type="match status" value="1"/>
</dbReference>
<feature type="domain" description="Nucleotidyl transferase" evidence="5">
    <location>
        <begin position="7"/>
        <end position="269"/>
    </location>
</feature>
<dbReference type="RefSeq" id="WP_344194506.1">
    <property type="nucleotide sequence ID" value="NZ_BAAARN010000003.1"/>
</dbReference>
<dbReference type="EMBL" id="BAAARN010000003">
    <property type="protein sequence ID" value="GAA2738135.1"/>
    <property type="molecule type" value="Genomic_DNA"/>
</dbReference>
<dbReference type="PANTHER" id="PTHR43523">
    <property type="entry name" value="GLUCOSE-1-PHOSPHATE ADENYLYLTRANSFERASE-RELATED"/>
    <property type="match status" value="1"/>
</dbReference>
<dbReference type="Proteomes" id="UP001501326">
    <property type="component" value="Unassembled WGS sequence"/>
</dbReference>
<evidence type="ECO:0000259" key="6">
    <source>
        <dbReference type="Pfam" id="PF24894"/>
    </source>
</evidence>
<dbReference type="InterPro" id="IPR011004">
    <property type="entry name" value="Trimer_LpxA-like_sf"/>
</dbReference>
<evidence type="ECO:0000313" key="7">
    <source>
        <dbReference type="EMBL" id="GAA2738135.1"/>
    </source>
</evidence>
<dbReference type="PANTHER" id="PTHR43523:SF2">
    <property type="entry name" value="GLUCOSE-1-PHOSPHATE ADENYLYLTRANSFERASE"/>
    <property type="match status" value="1"/>
</dbReference>
<gene>
    <name evidence="7" type="ORF">GCM10009867_28140</name>
</gene>
<keyword evidence="8" id="KW-1185">Reference proteome</keyword>
<dbReference type="SUPFAM" id="SSF53448">
    <property type="entry name" value="Nucleotide-diphospho-sugar transferases"/>
    <property type="match status" value="1"/>
</dbReference>
<keyword evidence="4" id="KW-0320">Glycogen biosynthesis</keyword>
<dbReference type="InterPro" id="IPR005835">
    <property type="entry name" value="NTP_transferase_dom"/>
</dbReference>
<accession>A0ABN3USV9</accession>
<dbReference type="SUPFAM" id="SSF51161">
    <property type="entry name" value="Trimeric LpxA-like enzymes"/>
    <property type="match status" value="1"/>
</dbReference>
<comment type="caution">
    <text evidence="7">The sequence shown here is derived from an EMBL/GenBank/DDBJ whole genome shotgun (WGS) entry which is preliminary data.</text>
</comment>
<keyword evidence="2" id="KW-0808">Transferase</keyword>
<keyword evidence="3 7" id="KW-0548">Nucleotidyltransferase</keyword>
<proteinExistence type="inferred from homology"/>
<dbReference type="Gene3D" id="2.160.10.10">
    <property type="entry name" value="Hexapeptide repeat proteins"/>
    <property type="match status" value="1"/>
</dbReference>
<reference evidence="7 8" key="1">
    <citation type="journal article" date="2019" name="Int. J. Syst. Evol. Microbiol.">
        <title>The Global Catalogue of Microorganisms (GCM) 10K type strain sequencing project: providing services to taxonomists for standard genome sequencing and annotation.</title>
        <authorList>
            <consortium name="The Broad Institute Genomics Platform"/>
            <consortium name="The Broad Institute Genome Sequencing Center for Infectious Disease"/>
            <person name="Wu L."/>
            <person name="Ma J."/>
        </authorList>
    </citation>
    <scope>NUCLEOTIDE SEQUENCE [LARGE SCALE GENOMIC DNA]</scope>
    <source>
        <strain evidence="7 8">JCM 16378</strain>
    </source>
</reference>
<evidence type="ECO:0000259" key="5">
    <source>
        <dbReference type="Pfam" id="PF00483"/>
    </source>
</evidence>
<comment type="similarity">
    <text evidence="1">Belongs to the bacterial/plant glucose-1-phosphate adenylyltransferase family.</text>
</comment>
<evidence type="ECO:0000256" key="4">
    <source>
        <dbReference type="ARBA" id="ARBA00023056"/>
    </source>
</evidence>
<evidence type="ECO:0000313" key="8">
    <source>
        <dbReference type="Proteomes" id="UP001501326"/>
    </source>
</evidence>